<keyword evidence="1" id="KW-0732">Signal</keyword>
<dbReference type="GO" id="GO:0005129">
    <property type="term" value="F:granulocyte macrophage colony-stimulating factor receptor binding"/>
    <property type="evidence" value="ECO:0007669"/>
    <property type="project" value="InterPro"/>
</dbReference>
<dbReference type="GO" id="GO:0005576">
    <property type="term" value="C:extracellular region"/>
    <property type="evidence" value="ECO:0007669"/>
    <property type="project" value="InterPro"/>
</dbReference>
<dbReference type="GO" id="GO:0006955">
    <property type="term" value="P:immune response"/>
    <property type="evidence" value="ECO:0007669"/>
    <property type="project" value="InterPro"/>
</dbReference>
<sequence length="144" mass="16185">MLAQLTILLALGVLCSPAPTTTYSCCYRVYTILEEITSHLESTAATAGLSSVPMDIRDKTCLRNNLKTFIESLKTNGTEEESGIVFQLNRVHECERLFSNITPTPQVPDKECRTAQVSREKFKEALKTFFIYLSDVLPEEKDCI</sequence>
<evidence type="ECO:0000256" key="1">
    <source>
        <dbReference type="SAM" id="SignalP"/>
    </source>
</evidence>
<evidence type="ECO:0000313" key="2">
    <source>
        <dbReference type="EMBL" id="ACB11534.1"/>
    </source>
</evidence>
<dbReference type="Gene3D" id="1.20.1250.10">
    <property type="match status" value="1"/>
</dbReference>
<feature type="chain" id="PRO_5002768682" evidence="1">
    <location>
        <begin position="18"/>
        <end position="144"/>
    </location>
</feature>
<name>B1Q0D3_CHICK</name>
<gene>
    <name evidence="2" type="primary">GMCSF</name>
</gene>
<reference evidence="2" key="1">
    <citation type="submission" date="2008-02" db="EMBL/GenBank/DDBJ databases">
        <title>Expression and purification of GM-CSF of Huiyan chicken.</title>
        <authorList>
            <person name="Yu X.L."/>
            <person name="Wang Z.N."/>
            <person name="Li Y.C."/>
            <person name="Bai X."/>
            <person name="Liu Z.H."/>
            <person name="Ding J."/>
            <person name="Huang Z.B."/>
        </authorList>
    </citation>
    <scope>NUCLEOTIDE SEQUENCE</scope>
</reference>
<dbReference type="InterPro" id="IPR009079">
    <property type="entry name" value="4_helix_cytokine-like_core"/>
</dbReference>
<organism evidence="2">
    <name type="scientific">Gallus gallus</name>
    <name type="common">Chicken</name>
    <dbReference type="NCBI Taxonomy" id="9031"/>
    <lineage>
        <taxon>Eukaryota</taxon>
        <taxon>Metazoa</taxon>
        <taxon>Chordata</taxon>
        <taxon>Craniata</taxon>
        <taxon>Vertebrata</taxon>
        <taxon>Euteleostomi</taxon>
        <taxon>Archelosauria</taxon>
        <taxon>Archosauria</taxon>
        <taxon>Dinosauria</taxon>
        <taxon>Saurischia</taxon>
        <taxon>Theropoda</taxon>
        <taxon>Coelurosauria</taxon>
        <taxon>Aves</taxon>
        <taxon>Neognathae</taxon>
        <taxon>Galloanserae</taxon>
        <taxon>Galliformes</taxon>
        <taxon>Phasianidae</taxon>
        <taxon>Phasianinae</taxon>
        <taxon>Gallus</taxon>
    </lineage>
</organism>
<dbReference type="VEuPathDB" id="HostDB:geneid_416325"/>
<accession>B1Q0D3</accession>
<protein>
    <submittedName>
        <fullName evidence="2">Granulocyte-macrophage stimulating factor</fullName>
    </submittedName>
</protein>
<dbReference type="Pfam" id="PF01109">
    <property type="entry name" value="GM_CSF"/>
    <property type="match status" value="1"/>
</dbReference>
<dbReference type="AlphaFoldDB" id="B1Q0D3"/>
<dbReference type="EMBL" id="EU520303">
    <property type="protein sequence ID" value="ACB11534.1"/>
    <property type="molecule type" value="mRNA"/>
</dbReference>
<proteinExistence type="evidence at transcript level"/>
<feature type="signal peptide" evidence="1">
    <location>
        <begin position="1"/>
        <end position="17"/>
    </location>
</feature>
<dbReference type="GO" id="GO:0008083">
    <property type="term" value="F:growth factor activity"/>
    <property type="evidence" value="ECO:0007669"/>
    <property type="project" value="InterPro"/>
</dbReference>
<dbReference type="InterPro" id="IPR000773">
    <property type="entry name" value="GM_colony-stim-fac"/>
</dbReference>